<dbReference type="PROSITE" id="PS50862">
    <property type="entry name" value="AA_TRNA_LIGASE_II"/>
    <property type="match status" value="1"/>
</dbReference>
<keyword evidence="2" id="KW-1185">Reference proteome</keyword>
<dbReference type="InterPro" id="IPR004364">
    <property type="entry name" value="Aa-tRNA-synt_II"/>
</dbReference>
<dbReference type="SUPFAM" id="SSF55681">
    <property type="entry name" value="Class II aaRS and biotin synthetases"/>
    <property type="match status" value="1"/>
</dbReference>
<proteinExistence type="predicted"/>
<dbReference type="SUPFAM" id="SSF50249">
    <property type="entry name" value="Nucleic acid-binding proteins"/>
    <property type="match status" value="1"/>
</dbReference>
<dbReference type="GO" id="GO:0005739">
    <property type="term" value="C:mitochondrion"/>
    <property type="evidence" value="ECO:0007669"/>
    <property type="project" value="TreeGrafter"/>
</dbReference>
<dbReference type="GO" id="GO:0005524">
    <property type="term" value="F:ATP binding"/>
    <property type="evidence" value="ECO:0007669"/>
    <property type="project" value="UniProtKB-KW"/>
</dbReference>
<dbReference type="PANTHER" id="PTHR42918">
    <property type="entry name" value="LYSYL-TRNA SYNTHETASE"/>
    <property type="match status" value="1"/>
</dbReference>
<dbReference type="Proteomes" id="UP001162087">
    <property type="component" value="Chromosome 14"/>
</dbReference>
<reference evidence="1" key="1">
    <citation type="submission" date="2022-10" db="EMBL/GenBank/DDBJ databases">
        <authorList>
            <person name="Byrne P K."/>
        </authorList>
    </citation>
    <scope>NUCLEOTIDE SEQUENCE</scope>
    <source>
        <strain evidence="1">IFO1802</strain>
    </source>
</reference>
<dbReference type="InterPro" id="IPR012340">
    <property type="entry name" value="NA-bd_OB-fold"/>
</dbReference>
<organism evidence="1 2">
    <name type="scientific">Saccharomyces kudriavzevii (strain ATCC MYA-4449 / AS 2.2408 / CBS 8840 / NBRC 1802 / NCYC 2889)</name>
    <name type="common">Yeast</name>
    <dbReference type="NCBI Taxonomy" id="226230"/>
    <lineage>
        <taxon>Eukaryota</taxon>
        <taxon>Fungi</taxon>
        <taxon>Dikarya</taxon>
        <taxon>Ascomycota</taxon>
        <taxon>Saccharomycotina</taxon>
        <taxon>Saccharomycetes</taxon>
        <taxon>Saccharomycetales</taxon>
        <taxon>Saccharomycetaceae</taxon>
        <taxon>Saccharomyces</taxon>
    </lineage>
</organism>
<dbReference type="Gene3D" id="2.40.50.140">
    <property type="entry name" value="Nucleic acid-binding proteins"/>
    <property type="match status" value="1"/>
</dbReference>
<dbReference type="GO" id="GO:0000049">
    <property type="term" value="F:tRNA binding"/>
    <property type="evidence" value="ECO:0007669"/>
    <property type="project" value="TreeGrafter"/>
</dbReference>
<evidence type="ECO:0000313" key="2">
    <source>
        <dbReference type="Proteomes" id="UP001162087"/>
    </source>
</evidence>
<dbReference type="EMBL" id="OX365909">
    <property type="protein sequence ID" value="CAI4050086.1"/>
    <property type="molecule type" value="Genomic_DNA"/>
</dbReference>
<dbReference type="GO" id="GO:0004824">
    <property type="term" value="F:lysine-tRNA ligase activity"/>
    <property type="evidence" value="ECO:0007669"/>
    <property type="project" value="UniProtKB-EC"/>
</dbReference>
<dbReference type="Gene3D" id="3.30.930.10">
    <property type="entry name" value="Bira Bifunctional Protein, Domain 2"/>
    <property type="match status" value="1"/>
</dbReference>
<dbReference type="InterPro" id="IPR018149">
    <property type="entry name" value="Lys-tRNA-synth_II_C"/>
</dbReference>
<name>A0AA35J669_SACK1</name>
<dbReference type="InterPro" id="IPR006195">
    <property type="entry name" value="aa-tRNA-synth_II"/>
</dbReference>
<dbReference type="NCBIfam" id="TIGR00499">
    <property type="entry name" value="lysS_bact"/>
    <property type="match status" value="1"/>
</dbReference>
<dbReference type="OrthoDB" id="21243at2759"/>
<evidence type="ECO:0000313" key="1">
    <source>
        <dbReference type="EMBL" id="CAI4050086.1"/>
    </source>
</evidence>
<dbReference type="Pfam" id="PF00152">
    <property type="entry name" value="tRNA-synt_2"/>
    <property type="match status" value="1"/>
</dbReference>
<dbReference type="PANTHER" id="PTHR42918:SF5">
    <property type="entry name" value="LYSINE--TRNA LIGASE, MITOCHONDRIAL"/>
    <property type="match status" value="1"/>
</dbReference>
<dbReference type="GO" id="GO:0070154">
    <property type="term" value="P:mitochondrial lysyl-tRNA aminoacylation"/>
    <property type="evidence" value="ECO:0007669"/>
    <property type="project" value="TreeGrafter"/>
</dbReference>
<dbReference type="InterPro" id="IPR045864">
    <property type="entry name" value="aa-tRNA-synth_II/BPL/LPL"/>
</dbReference>
<sequence length="577" mass="66552">MNGLWKRRTLTLAPRWLWRRCRSSKSSRLYSLAHAVDTSKMEATRRNAQIAKDLARFYPSMSEPALRELCHGYEEISIGKFNEKFLNDPLVLNYEDNRNWLLAVTGRIKNIRFSGQKIVFIDLYNASDGLINESQLQMIVNYNQIGENGEDKVHFQEHMNFLKKGDYIKAFGYPGFSQSRRKMLSLKCNRLPVILSVSQLPLPSRLNDETKIKSNRVIDYQLNGTQTLLTRAHIIKLLRRFLDDKGFVEVETPILSSKSNGAMAKPFITSSKDFDHLELRIAPELWLKRLVISGVQKVYEIGKAFRNESIDSTHNPEFSTLEFYETFMSMDDLIARTEELFQFLIVNLRKFFQDSHLAVPKTFNELYLALCKNDWKFEKIEFLPTLSKELGVDLMAPELDISSSEELLKILPKAVTSKYFSSADGAEQLSSLQILNKLSDVFLEQCHCQSILPVIIYHQPTILSPLAKTDPRNNQITKRFEVFIEGKEYINAYEEENCPQLQLEKFLQQKQISESTENKTETLSPVIDHQYIEAMKFGMPPIGGFGLGVDRLCMLFCGKKRIEEVLPFGCVDDVNRQ</sequence>
<accession>A0AA35J669</accession>
<dbReference type="InterPro" id="IPR002313">
    <property type="entry name" value="Lys-tRNA-ligase_II"/>
</dbReference>
<gene>
    <name evidence="1" type="primary">SKDI14G2500</name>
    <name evidence="1" type="ORF">SKDI_14G2500</name>
</gene>
<dbReference type="PRINTS" id="PR00982">
    <property type="entry name" value="TRNASYNTHLYS"/>
</dbReference>
<protein>
    <submittedName>
        <fullName evidence="1">Uncharacterized protein</fullName>
    </submittedName>
</protein>